<feature type="non-terminal residue" evidence="1">
    <location>
        <position position="1"/>
    </location>
</feature>
<organism evidence="1">
    <name type="scientific">marine metagenome</name>
    <dbReference type="NCBI Taxonomy" id="408172"/>
    <lineage>
        <taxon>unclassified sequences</taxon>
        <taxon>metagenomes</taxon>
        <taxon>ecological metagenomes</taxon>
    </lineage>
</organism>
<gene>
    <name evidence="1" type="ORF">METZ01_LOCUS320460</name>
</gene>
<dbReference type="EMBL" id="UINC01104456">
    <property type="protein sequence ID" value="SVC67606.1"/>
    <property type="molecule type" value="Genomic_DNA"/>
</dbReference>
<reference evidence="1" key="1">
    <citation type="submission" date="2018-05" db="EMBL/GenBank/DDBJ databases">
        <authorList>
            <person name="Lanie J.A."/>
            <person name="Ng W.-L."/>
            <person name="Kazmierczak K.M."/>
            <person name="Andrzejewski T.M."/>
            <person name="Davidsen T.M."/>
            <person name="Wayne K.J."/>
            <person name="Tettelin H."/>
            <person name="Glass J.I."/>
            <person name="Rusch D."/>
            <person name="Podicherti R."/>
            <person name="Tsui H.-C.T."/>
            <person name="Winkler M.E."/>
        </authorList>
    </citation>
    <scope>NUCLEOTIDE SEQUENCE</scope>
</reference>
<evidence type="ECO:0000313" key="1">
    <source>
        <dbReference type="EMBL" id="SVC67606.1"/>
    </source>
</evidence>
<proteinExistence type="predicted"/>
<name>A0A382P2T1_9ZZZZ</name>
<dbReference type="AlphaFoldDB" id="A0A382P2T1"/>
<accession>A0A382P2T1</accession>
<sequence>CKCLTNGQWLQRNITNKAGASVKSANETILPSVSWSEKSGAVMPIGAIVDRVSTIIPSKKSEPTP</sequence>
<protein>
    <submittedName>
        <fullName evidence="1">Uncharacterized protein</fullName>
    </submittedName>
</protein>